<dbReference type="EMBL" id="NPBQ01000014">
    <property type="protein sequence ID" value="PAD84993.1"/>
    <property type="molecule type" value="Genomic_DNA"/>
</dbReference>
<dbReference type="RefSeq" id="WP_141231319.1">
    <property type="nucleotide sequence ID" value="NZ_NPBQ01000014.1"/>
</dbReference>
<comment type="caution">
    <text evidence="1">The sequence shown here is derived from an EMBL/GenBank/DDBJ whole genome shotgun (WGS) entry which is preliminary data.</text>
</comment>
<proteinExistence type="predicted"/>
<accession>A0AA91TW27</accession>
<organism evidence="1 2">
    <name type="scientific">Niallia circulans</name>
    <name type="common">Bacillus circulans</name>
    <dbReference type="NCBI Taxonomy" id="1397"/>
    <lineage>
        <taxon>Bacteria</taxon>
        <taxon>Bacillati</taxon>
        <taxon>Bacillota</taxon>
        <taxon>Bacilli</taxon>
        <taxon>Bacillales</taxon>
        <taxon>Bacillaceae</taxon>
        <taxon>Niallia</taxon>
    </lineage>
</organism>
<protein>
    <submittedName>
        <fullName evidence="1">Uncharacterized protein</fullName>
    </submittedName>
</protein>
<feature type="non-terminal residue" evidence="1">
    <location>
        <position position="234"/>
    </location>
</feature>
<evidence type="ECO:0000313" key="1">
    <source>
        <dbReference type="EMBL" id="PAD84993.1"/>
    </source>
</evidence>
<dbReference type="Proteomes" id="UP000216961">
    <property type="component" value="Unassembled WGS sequence"/>
</dbReference>
<evidence type="ECO:0000313" key="2">
    <source>
        <dbReference type="Proteomes" id="UP000216961"/>
    </source>
</evidence>
<sequence>MANEELKHIIEEGYFGEKVVLLLQKVESYEDKHQLYEIIKDWIEGDELKFFTKTYMLFMLKVILESFETNPNQTYEEISTFITGSRKDPRKEKLSTILEFQLLSTETQKKVSTLNSKSSIGDIRNVTSSISNNYSKGIEFIGKIIPLFICLVKIRNQEEYNMYKIEKLNLHKKLIEFDACTSYEYKIITNMINRDIRNAEAHLSLIYSDKRKKYVLRKIVNGKYQNEYIKPIDL</sequence>
<name>A0AA91TW27_NIACI</name>
<dbReference type="AlphaFoldDB" id="A0AA91TW27"/>
<reference evidence="1 2" key="1">
    <citation type="submission" date="2017-07" db="EMBL/GenBank/DDBJ databases">
        <title>Isolation and whole genome analysis of endospore-forming bacteria from heroin.</title>
        <authorList>
            <person name="Kalinowski J."/>
            <person name="Ahrens B."/>
            <person name="Al-Dilaimi A."/>
            <person name="Winkler A."/>
            <person name="Wibberg D."/>
            <person name="Schleenbecker U."/>
            <person name="Ruckert C."/>
            <person name="Wolfel R."/>
            <person name="Grass G."/>
        </authorList>
    </citation>
    <scope>NUCLEOTIDE SEQUENCE [LARGE SCALE GENOMIC DNA]</scope>
    <source>
        <strain evidence="1 2">7521-2</strain>
    </source>
</reference>
<gene>
    <name evidence="1" type="ORF">CHH57_02115</name>
</gene>